<dbReference type="InterPro" id="IPR013249">
    <property type="entry name" value="RNA_pol_sigma70_r4_t2"/>
</dbReference>
<dbReference type="InterPro" id="IPR039425">
    <property type="entry name" value="RNA_pol_sigma-70-like"/>
</dbReference>
<evidence type="ECO:0000259" key="7">
    <source>
        <dbReference type="Pfam" id="PF08281"/>
    </source>
</evidence>
<dbReference type="GO" id="GO:0006352">
    <property type="term" value="P:DNA-templated transcription initiation"/>
    <property type="evidence" value="ECO:0007669"/>
    <property type="project" value="InterPro"/>
</dbReference>
<evidence type="ECO:0008006" key="10">
    <source>
        <dbReference type="Google" id="ProtNLM"/>
    </source>
</evidence>
<evidence type="ECO:0000256" key="3">
    <source>
        <dbReference type="ARBA" id="ARBA00023082"/>
    </source>
</evidence>
<protein>
    <recommendedName>
        <fullName evidence="10">RNA polymerase sigma factor</fullName>
    </recommendedName>
</protein>
<keyword evidence="2" id="KW-0805">Transcription regulation</keyword>
<feature type="domain" description="RNA polymerase sigma factor 70 region 4 type 2" evidence="7">
    <location>
        <begin position="126"/>
        <end position="175"/>
    </location>
</feature>
<dbReference type="Gene3D" id="1.10.10.10">
    <property type="entry name" value="Winged helix-like DNA-binding domain superfamily/Winged helix DNA-binding domain"/>
    <property type="match status" value="1"/>
</dbReference>
<dbReference type="GO" id="GO:0003677">
    <property type="term" value="F:DNA binding"/>
    <property type="evidence" value="ECO:0007669"/>
    <property type="project" value="UniProtKB-KW"/>
</dbReference>
<evidence type="ECO:0000256" key="5">
    <source>
        <dbReference type="ARBA" id="ARBA00023163"/>
    </source>
</evidence>
<sequence>MHVLRQFKEAIWLQKLNKGDKEVFSQCYDFYAPKLYRHVFYRLGSKELAEDMVSEVFKKTWEFLVDSDKKIDNLRAFLYRVANNLIIDYYRSKARQPILIDETLEAQLGDEGSEAEKIGSRFEIGQVLKSLEELSKETRDILIWRYVDELSISEISNLSGKKKNAVYVSIHRALREAQKIIKKYEDS</sequence>
<proteinExistence type="inferred from homology"/>
<dbReference type="Proteomes" id="UP000177407">
    <property type="component" value="Unassembled WGS sequence"/>
</dbReference>
<dbReference type="InterPro" id="IPR013324">
    <property type="entry name" value="RNA_pol_sigma_r3/r4-like"/>
</dbReference>
<dbReference type="Pfam" id="PF08281">
    <property type="entry name" value="Sigma70_r4_2"/>
    <property type="match status" value="1"/>
</dbReference>
<evidence type="ECO:0000256" key="1">
    <source>
        <dbReference type="ARBA" id="ARBA00010641"/>
    </source>
</evidence>
<comment type="similarity">
    <text evidence="1">Belongs to the sigma-70 factor family. ECF subfamily.</text>
</comment>
<keyword evidence="5" id="KW-0804">Transcription</keyword>
<evidence type="ECO:0000259" key="6">
    <source>
        <dbReference type="Pfam" id="PF04542"/>
    </source>
</evidence>
<dbReference type="InterPro" id="IPR014284">
    <property type="entry name" value="RNA_pol_sigma-70_dom"/>
</dbReference>
<dbReference type="AlphaFoldDB" id="A0A1F5S4U0"/>
<name>A0A1F5S4U0_9BACT</name>
<dbReference type="NCBIfam" id="TIGR02937">
    <property type="entry name" value="sigma70-ECF"/>
    <property type="match status" value="1"/>
</dbReference>
<dbReference type="InterPro" id="IPR036388">
    <property type="entry name" value="WH-like_DNA-bd_sf"/>
</dbReference>
<comment type="caution">
    <text evidence="8">The sequence shown here is derived from an EMBL/GenBank/DDBJ whole genome shotgun (WGS) entry which is preliminary data.</text>
</comment>
<dbReference type="Pfam" id="PF04542">
    <property type="entry name" value="Sigma70_r2"/>
    <property type="match status" value="1"/>
</dbReference>
<keyword evidence="4" id="KW-0238">DNA-binding</keyword>
<keyword evidence="3" id="KW-0731">Sigma factor</keyword>
<dbReference type="PANTHER" id="PTHR43133">
    <property type="entry name" value="RNA POLYMERASE ECF-TYPE SIGMA FACTO"/>
    <property type="match status" value="1"/>
</dbReference>
<dbReference type="SUPFAM" id="SSF88946">
    <property type="entry name" value="Sigma2 domain of RNA polymerase sigma factors"/>
    <property type="match status" value="1"/>
</dbReference>
<evidence type="ECO:0000256" key="2">
    <source>
        <dbReference type="ARBA" id="ARBA00023015"/>
    </source>
</evidence>
<accession>A0A1F5S4U0</accession>
<reference evidence="8 9" key="1">
    <citation type="journal article" date="2016" name="Nat. Commun.">
        <title>Thousands of microbial genomes shed light on interconnected biogeochemical processes in an aquifer system.</title>
        <authorList>
            <person name="Anantharaman K."/>
            <person name="Brown C.T."/>
            <person name="Hug L.A."/>
            <person name="Sharon I."/>
            <person name="Castelle C.J."/>
            <person name="Probst A.J."/>
            <person name="Thomas B.C."/>
            <person name="Singh A."/>
            <person name="Wilkins M.J."/>
            <person name="Karaoz U."/>
            <person name="Brodie E.L."/>
            <person name="Williams K.H."/>
            <person name="Hubbard S.S."/>
            <person name="Banfield J.F."/>
        </authorList>
    </citation>
    <scope>NUCLEOTIDE SEQUENCE [LARGE SCALE GENOMIC DNA]</scope>
</reference>
<evidence type="ECO:0000256" key="4">
    <source>
        <dbReference type="ARBA" id="ARBA00023125"/>
    </source>
</evidence>
<evidence type="ECO:0000313" key="8">
    <source>
        <dbReference type="EMBL" id="OGF21301.1"/>
    </source>
</evidence>
<dbReference type="InterPro" id="IPR013325">
    <property type="entry name" value="RNA_pol_sigma_r2"/>
</dbReference>
<organism evidence="8 9">
    <name type="scientific">Candidatus Falkowbacteria bacterium RIFOXYA2_FULL_38_12</name>
    <dbReference type="NCBI Taxonomy" id="1797993"/>
    <lineage>
        <taxon>Bacteria</taxon>
        <taxon>Candidatus Falkowiibacteriota</taxon>
    </lineage>
</organism>
<dbReference type="SUPFAM" id="SSF88659">
    <property type="entry name" value="Sigma3 and sigma4 domains of RNA polymerase sigma factors"/>
    <property type="match status" value="1"/>
</dbReference>
<dbReference type="GO" id="GO:0016987">
    <property type="term" value="F:sigma factor activity"/>
    <property type="evidence" value="ECO:0007669"/>
    <property type="project" value="UniProtKB-KW"/>
</dbReference>
<dbReference type="InterPro" id="IPR007627">
    <property type="entry name" value="RNA_pol_sigma70_r2"/>
</dbReference>
<dbReference type="Gene3D" id="1.10.1740.10">
    <property type="match status" value="1"/>
</dbReference>
<gene>
    <name evidence="8" type="ORF">A2257_00760</name>
</gene>
<dbReference type="EMBL" id="MFGA01000008">
    <property type="protein sequence ID" value="OGF21301.1"/>
    <property type="molecule type" value="Genomic_DNA"/>
</dbReference>
<feature type="domain" description="RNA polymerase sigma-70 region 2" evidence="6">
    <location>
        <begin position="31"/>
        <end position="95"/>
    </location>
</feature>
<evidence type="ECO:0000313" key="9">
    <source>
        <dbReference type="Proteomes" id="UP000177407"/>
    </source>
</evidence>
<dbReference type="PANTHER" id="PTHR43133:SF52">
    <property type="entry name" value="ECF RNA POLYMERASE SIGMA FACTOR SIGL"/>
    <property type="match status" value="1"/>
</dbReference>